<comment type="caution">
    <text evidence="2">The sequence shown here is derived from an EMBL/GenBank/DDBJ whole genome shotgun (WGS) entry which is preliminary data.</text>
</comment>
<gene>
    <name evidence="2" type="ORF">IPP15_12600</name>
</gene>
<evidence type="ECO:0000256" key="1">
    <source>
        <dbReference type="SAM" id="Phobius"/>
    </source>
</evidence>
<dbReference type="Proteomes" id="UP000808337">
    <property type="component" value="Unassembled WGS sequence"/>
</dbReference>
<proteinExistence type="predicted"/>
<protein>
    <submittedName>
        <fullName evidence="2">Uncharacterized protein</fullName>
    </submittedName>
</protein>
<reference evidence="2 3" key="1">
    <citation type="submission" date="2020-10" db="EMBL/GenBank/DDBJ databases">
        <title>Connecting structure to function with the recovery of over 1000 high-quality activated sludge metagenome-assembled genomes encoding full-length rRNA genes using long-read sequencing.</title>
        <authorList>
            <person name="Singleton C.M."/>
            <person name="Petriglieri F."/>
            <person name="Kristensen J.M."/>
            <person name="Kirkegaard R.H."/>
            <person name="Michaelsen T.Y."/>
            <person name="Andersen M.H."/>
            <person name="Karst S.M."/>
            <person name="Dueholm M.S."/>
            <person name="Nielsen P.H."/>
            <person name="Albertsen M."/>
        </authorList>
    </citation>
    <scope>NUCLEOTIDE SEQUENCE [LARGE SCALE GENOMIC DNA]</scope>
    <source>
        <strain evidence="2">Ribe_18-Q3-R11-54_MAXAC.273</strain>
    </source>
</reference>
<evidence type="ECO:0000313" key="3">
    <source>
        <dbReference type="Proteomes" id="UP000808337"/>
    </source>
</evidence>
<name>A0A9D7SW43_9BACT</name>
<dbReference type="AlphaFoldDB" id="A0A9D7SW43"/>
<sequence>MTPEDDINDEVKEIAPGFPLKESIDPPAGYFESFPDDVLNRWKKEESQPIVRKITWKRIIGIAAIMTGLSIGGFWFLSKPALVETNDISAVEAYQYINENIDEFEPLLETTDIQMDEIQPDVPHDAIEEYLMEETNGTDPEDLF</sequence>
<organism evidence="2 3">
    <name type="scientific">Candidatus Opimibacter skivensis</name>
    <dbReference type="NCBI Taxonomy" id="2982028"/>
    <lineage>
        <taxon>Bacteria</taxon>
        <taxon>Pseudomonadati</taxon>
        <taxon>Bacteroidota</taxon>
        <taxon>Saprospiria</taxon>
        <taxon>Saprospirales</taxon>
        <taxon>Saprospiraceae</taxon>
        <taxon>Candidatus Opimibacter</taxon>
    </lineage>
</organism>
<keyword evidence="1" id="KW-1133">Transmembrane helix</keyword>
<feature type="transmembrane region" description="Helical" evidence="1">
    <location>
        <begin position="59"/>
        <end position="77"/>
    </location>
</feature>
<keyword evidence="1" id="KW-0472">Membrane</keyword>
<evidence type="ECO:0000313" key="2">
    <source>
        <dbReference type="EMBL" id="MBK9983226.1"/>
    </source>
</evidence>
<accession>A0A9D7SW43</accession>
<dbReference type="EMBL" id="JADKGY010000013">
    <property type="protein sequence ID" value="MBK9983226.1"/>
    <property type="molecule type" value="Genomic_DNA"/>
</dbReference>
<keyword evidence="1" id="KW-0812">Transmembrane</keyword>